<keyword evidence="2 5" id="KW-0812">Transmembrane</keyword>
<reference evidence="7" key="1">
    <citation type="journal article" date="2019" name="Int. J. Syst. Evol. Microbiol.">
        <title>The Global Catalogue of Microorganisms (GCM) 10K type strain sequencing project: providing services to taxonomists for standard genome sequencing and annotation.</title>
        <authorList>
            <consortium name="The Broad Institute Genomics Platform"/>
            <consortium name="The Broad Institute Genome Sequencing Center for Infectious Disease"/>
            <person name="Wu L."/>
            <person name="Ma J."/>
        </authorList>
    </citation>
    <scope>NUCLEOTIDE SEQUENCE [LARGE SCALE GENOMIC DNA]</scope>
    <source>
        <strain evidence="7">NBRC 109341</strain>
    </source>
</reference>
<evidence type="ECO:0000256" key="3">
    <source>
        <dbReference type="ARBA" id="ARBA00022989"/>
    </source>
</evidence>
<feature type="transmembrane region" description="Helical" evidence="5">
    <location>
        <begin position="80"/>
        <end position="96"/>
    </location>
</feature>
<keyword evidence="4 5" id="KW-0472">Membrane</keyword>
<evidence type="ECO:0000313" key="6">
    <source>
        <dbReference type="EMBL" id="GLS12971.1"/>
    </source>
</evidence>
<dbReference type="PANTHER" id="PTHR36917:SF1">
    <property type="entry name" value="INNER MEMBRANE-SPANNING PROTEIN YCIB"/>
    <property type="match status" value="1"/>
</dbReference>
<evidence type="ECO:0000256" key="2">
    <source>
        <dbReference type="ARBA" id="ARBA00022692"/>
    </source>
</evidence>
<sequence length="183" mass="20689">MRLLIDFFPIGLFVAAYKLYDIYVATAVLMAATVVQTGLIYAVDRKLQTLHKVTLVLVIVFGVLTLALHDERFIKWKPTVLYASMAIVLAAALWIWKKNFLQILLGSQLRLPDAVWARLTLIWVAYFLFMAGINAWVAAFYSTEAWVNFKLWGYAFPVIFIVGQGLYIAPHLKDRDGEPGSSS</sequence>
<feature type="transmembrane region" description="Helical" evidence="5">
    <location>
        <begin position="116"/>
        <end position="139"/>
    </location>
</feature>
<keyword evidence="7" id="KW-1185">Reference proteome</keyword>
<feature type="transmembrane region" description="Helical" evidence="5">
    <location>
        <begin position="151"/>
        <end position="169"/>
    </location>
</feature>
<dbReference type="PANTHER" id="PTHR36917">
    <property type="entry name" value="INTRACELLULAR SEPTATION PROTEIN A-RELATED"/>
    <property type="match status" value="1"/>
</dbReference>
<keyword evidence="1 5" id="KW-1003">Cell membrane</keyword>
<dbReference type="EMBL" id="BSPB01000002">
    <property type="protein sequence ID" value="GLS12971.1"/>
    <property type="molecule type" value="Genomic_DNA"/>
</dbReference>
<comment type="subcellular location">
    <subcellularLocation>
        <location evidence="5">Cell inner membrane</location>
        <topology evidence="5">Multi-pass membrane protein</topology>
    </subcellularLocation>
</comment>
<protein>
    <recommendedName>
        <fullName evidence="5">Inner membrane-spanning protein YciB</fullName>
    </recommendedName>
</protein>
<dbReference type="RefSeq" id="WP_234266472.1">
    <property type="nucleotide sequence ID" value="NZ_BSPB01000002.1"/>
</dbReference>
<comment type="function">
    <text evidence="5">Plays a role in cell envelope biogenesis, maintenance of cell envelope integrity and membrane homeostasis.</text>
</comment>
<evidence type="ECO:0000256" key="1">
    <source>
        <dbReference type="ARBA" id="ARBA00022475"/>
    </source>
</evidence>
<proteinExistence type="inferred from homology"/>
<dbReference type="HAMAP" id="MF_00189">
    <property type="entry name" value="YciB"/>
    <property type="match status" value="1"/>
</dbReference>
<comment type="caution">
    <text evidence="6">The sequence shown here is derived from an EMBL/GenBank/DDBJ whole genome shotgun (WGS) entry which is preliminary data.</text>
</comment>
<dbReference type="Pfam" id="PF04279">
    <property type="entry name" value="IspA"/>
    <property type="match status" value="1"/>
</dbReference>
<keyword evidence="5" id="KW-0997">Cell inner membrane</keyword>
<feature type="transmembrane region" description="Helical" evidence="5">
    <location>
        <begin position="50"/>
        <end position="68"/>
    </location>
</feature>
<feature type="transmembrane region" description="Helical" evidence="5">
    <location>
        <begin position="20"/>
        <end position="43"/>
    </location>
</feature>
<dbReference type="NCBIfam" id="NF001325">
    <property type="entry name" value="PRK00259.1-3"/>
    <property type="match status" value="1"/>
</dbReference>
<keyword evidence="3 5" id="KW-1133">Transmembrane helix</keyword>
<evidence type="ECO:0000256" key="4">
    <source>
        <dbReference type="ARBA" id="ARBA00023136"/>
    </source>
</evidence>
<comment type="similarity">
    <text evidence="5">Belongs to the YciB family.</text>
</comment>
<dbReference type="NCBIfam" id="TIGR00997">
    <property type="entry name" value="ispZ"/>
    <property type="match status" value="1"/>
</dbReference>
<accession>A0ABQ6BXV0</accession>
<organism evidence="6 7">
    <name type="scientific">Hydrogenophaga electricum</name>
    <dbReference type="NCBI Taxonomy" id="1230953"/>
    <lineage>
        <taxon>Bacteria</taxon>
        <taxon>Pseudomonadati</taxon>
        <taxon>Pseudomonadota</taxon>
        <taxon>Betaproteobacteria</taxon>
        <taxon>Burkholderiales</taxon>
        <taxon>Comamonadaceae</taxon>
        <taxon>Hydrogenophaga</taxon>
    </lineage>
</organism>
<gene>
    <name evidence="5" type="primary">yciB</name>
    <name evidence="6" type="ORF">GCM10007935_03990</name>
</gene>
<name>A0ABQ6BXV0_9BURK</name>
<dbReference type="Proteomes" id="UP001156903">
    <property type="component" value="Unassembled WGS sequence"/>
</dbReference>
<dbReference type="InterPro" id="IPR006008">
    <property type="entry name" value="YciB"/>
</dbReference>
<evidence type="ECO:0000313" key="7">
    <source>
        <dbReference type="Proteomes" id="UP001156903"/>
    </source>
</evidence>
<evidence type="ECO:0000256" key="5">
    <source>
        <dbReference type="HAMAP-Rule" id="MF_00189"/>
    </source>
</evidence>